<reference evidence="2" key="1">
    <citation type="journal article" date="2014" name="Front. Microbiol.">
        <title>High frequency of phylogenetically diverse reductive dehalogenase-homologous genes in deep subseafloor sedimentary metagenomes.</title>
        <authorList>
            <person name="Kawai M."/>
            <person name="Futagami T."/>
            <person name="Toyoda A."/>
            <person name="Takaki Y."/>
            <person name="Nishi S."/>
            <person name="Hori S."/>
            <person name="Arai W."/>
            <person name="Tsubouchi T."/>
            <person name="Morono Y."/>
            <person name="Uchiyama I."/>
            <person name="Ito T."/>
            <person name="Fujiyama A."/>
            <person name="Inagaki F."/>
            <person name="Takami H."/>
        </authorList>
    </citation>
    <scope>NUCLEOTIDE SEQUENCE</scope>
    <source>
        <strain evidence="2">Expedition CK06-06</strain>
    </source>
</reference>
<dbReference type="PANTHER" id="PTHR42983">
    <property type="entry name" value="DINITROGENASE IRON-MOLYBDENUM COFACTOR PROTEIN-RELATED"/>
    <property type="match status" value="1"/>
</dbReference>
<protein>
    <recommendedName>
        <fullName evidence="1">Dinitrogenase iron-molybdenum cofactor biosynthesis domain-containing protein</fullName>
    </recommendedName>
</protein>
<accession>X1J590</accession>
<evidence type="ECO:0000259" key="1">
    <source>
        <dbReference type="Pfam" id="PF02579"/>
    </source>
</evidence>
<dbReference type="CDD" id="cd00851">
    <property type="entry name" value="MTH1175"/>
    <property type="match status" value="1"/>
</dbReference>
<dbReference type="InterPro" id="IPR003731">
    <property type="entry name" value="Di-Nase_FeMo-co_biosynth"/>
</dbReference>
<dbReference type="PANTHER" id="PTHR42983:SF1">
    <property type="entry name" value="IRON-MOLYBDENUM PROTEIN"/>
    <property type="match status" value="1"/>
</dbReference>
<sequence length="110" mass="11775">YAVPVVDGKVAEHFGHCSHFALFDIDETSKVIVKKEVIASPGHQPGFLPEWLAAEGVSVVIANGMGSRAQSLFRESRIEVVTGTLGDEPQEAVLAYLRGTLATGDNLCDH</sequence>
<dbReference type="InterPro" id="IPR033913">
    <property type="entry name" value="MTH1175_dom"/>
</dbReference>
<evidence type="ECO:0000313" key="2">
    <source>
        <dbReference type="EMBL" id="GAH89147.1"/>
    </source>
</evidence>
<dbReference type="InterPro" id="IPR036105">
    <property type="entry name" value="DiNase_FeMo-co_biosyn_sf"/>
</dbReference>
<dbReference type="EMBL" id="BARU01038947">
    <property type="protein sequence ID" value="GAH89147.1"/>
    <property type="molecule type" value="Genomic_DNA"/>
</dbReference>
<dbReference type="Gene3D" id="3.30.420.130">
    <property type="entry name" value="Dinitrogenase iron-molybdenum cofactor biosynthesis domain"/>
    <property type="match status" value="1"/>
</dbReference>
<feature type="domain" description="Dinitrogenase iron-molybdenum cofactor biosynthesis" evidence="1">
    <location>
        <begin position="7"/>
        <end position="97"/>
    </location>
</feature>
<dbReference type="Pfam" id="PF02579">
    <property type="entry name" value="Nitro_FeMo-Co"/>
    <property type="match status" value="1"/>
</dbReference>
<organism evidence="2">
    <name type="scientific">marine sediment metagenome</name>
    <dbReference type="NCBI Taxonomy" id="412755"/>
    <lineage>
        <taxon>unclassified sequences</taxon>
        <taxon>metagenomes</taxon>
        <taxon>ecological metagenomes</taxon>
    </lineage>
</organism>
<gene>
    <name evidence="2" type="ORF">S03H2_60442</name>
</gene>
<dbReference type="AlphaFoldDB" id="X1J590"/>
<proteinExistence type="predicted"/>
<dbReference type="SUPFAM" id="SSF53146">
    <property type="entry name" value="Nitrogenase accessory factor-like"/>
    <property type="match status" value="1"/>
</dbReference>
<feature type="non-terminal residue" evidence="2">
    <location>
        <position position="1"/>
    </location>
</feature>
<name>X1J590_9ZZZZ</name>
<comment type="caution">
    <text evidence="2">The sequence shown here is derived from an EMBL/GenBank/DDBJ whole genome shotgun (WGS) entry which is preliminary data.</text>
</comment>